<dbReference type="SUPFAM" id="SSF56601">
    <property type="entry name" value="beta-lactamase/transpeptidase-like"/>
    <property type="match status" value="1"/>
</dbReference>
<dbReference type="InterPro" id="IPR052794">
    <property type="entry name" value="Mito_Ser_Protease_LACTB"/>
</dbReference>
<dbReference type="Pfam" id="PF00144">
    <property type="entry name" value="Beta-lactamase"/>
    <property type="match status" value="1"/>
</dbReference>
<proteinExistence type="predicted"/>
<comment type="caution">
    <text evidence="2">The sequence shown here is derived from an EMBL/GenBank/DDBJ whole genome shotgun (WGS) entry which is preliminary data.</text>
</comment>
<accession>A0ABM9PRD6</accession>
<dbReference type="PANTHER" id="PTHR46520">
    <property type="entry name" value="SERINE BETA-LACTAMASE-LIKE PROTEIN LACTB, MITOCHONDRIAL"/>
    <property type="match status" value="1"/>
</dbReference>
<keyword evidence="3" id="KW-1185">Reference proteome</keyword>
<dbReference type="PANTHER" id="PTHR46520:SF1">
    <property type="entry name" value="SERINE BETA-LACTAMASE-LIKE PROTEIN LACTB, MITOCHONDRIAL"/>
    <property type="match status" value="1"/>
</dbReference>
<organism evidence="2 3">
    <name type="scientific">Tenacibaculum vairaonense</name>
    <dbReference type="NCBI Taxonomy" id="3137860"/>
    <lineage>
        <taxon>Bacteria</taxon>
        <taxon>Pseudomonadati</taxon>
        <taxon>Bacteroidota</taxon>
        <taxon>Flavobacteriia</taxon>
        <taxon>Flavobacteriales</taxon>
        <taxon>Flavobacteriaceae</taxon>
        <taxon>Tenacibaculum</taxon>
    </lineage>
</organism>
<dbReference type="InterPro" id="IPR012338">
    <property type="entry name" value="Beta-lactam/transpept-like"/>
</dbReference>
<evidence type="ECO:0000313" key="3">
    <source>
        <dbReference type="Proteomes" id="UP001497602"/>
    </source>
</evidence>
<feature type="domain" description="Beta-lactamase-related" evidence="1">
    <location>
        <begin position="34"/>
        <end position="370"/>
    </location>
</feature>
<dbReference type="EMBL" id="CAXJRC010000044">
    <property type="protein sequence ID" value="CAL2108366.1"/>
    <property type="molecule type" value="Genomic_DNA"/>
</dbReference>
<dbReference type="Gene3D" id="3.40.710.10">
    <property type="entry name" value="DD-peptidase/beta-lactamase superfamily"/>
    <property type="match status" value="1"/>
</dbReference>
<protein>
    <submittedName>
        <fullName evidence="2">Serine beta-lactamase-like protein LACTB, mitochondrial</fullName>
    </submittedName>
</protein>
<dbReference type="Proteomes" id="UP001497602">
    <property type="component" value="Unassembled WGS sequence"/>
</dbReference>
<sequence>MKKFFCNIIYCFVITVTAQNSLKNKIDSIALKEIKQTGIPSIQIAIGYDDKIIYSNSFGFANIENNVKASIQSKYRTASVSKWFTATLAMKLAIEKKIDLDTPIQNYCPHFPTKQWNITTRHLLTHVSGIRHYKNFEREFQKAKTAKDSNAIEFNRIKSQLGKYTRYTNSTEPLENFKNDSLLYKPNTNWNYSSFGYRLLGCILSDVMNTSYKSLLKYYIFDPAKMKHTTSDDSYSIINHRVSGYRLLKNEKIRRANMRDVSENLPAGGHLSTAEDLIKFAQAFQQEKFFSNKVINQMQTPYLNDDKTYTPSWRDAIPTKEKYGYGLMIFHDKNEKRYGHTGRQAGASSIVITIPSKKIYIAVLTNIKGWRGYISFTKKIEKILCEHYHF</sequence>
<name>A0ABM9PRD6_9FLAO</name>
<dbReference type="InterPro" id="IPR001466">
    <property type="entry name" value="Beta-lactam-related"/>
</dbReference>
<reference evidence="2 3" key="1">
    <citation type="submission" date="2024-05" db="EMBL/GenBank/DDBJ databases">
        <authorList>
            <person name="Duchaud E."/>
        </authorList>
    </citation>
    <scope>NUCLEOTIDE SEQUENCE [LARGE SCALE GENOMIC DNA]</scope>
    <source>
        <strain evidence="2">Ena-SAMPLE-TAB-13-05-2024-13:56:06:370-140305</strain>
    </source>
</reference>
<evidence type="ECO:0000259" key="1">
    <source>
        <dbReference type="Pfam" id="PF00144"/>
    </source>
</evidence>
<gene>
    <name evidence="2" type="ORF">T190115A13A_70139</name>
</gene>
<dbReference type="RefSeq" id="WP_348706666.1">
    <property type="nucleotide sequence ID" value="NZ_CAXIYA010000038.1"/>
</dbReference>
<evidence type="ECO:0000313" key="2">
    <source>
        <dbReference type="EMBL" id="CAL2108366.1"/>
    </source>
</evidence>